<dbReference type="SUPFAM" id="SSF55307">
    <property type="entry name" value="Tubulin C-terminal domain-like"/>
    <property type="match status" value="1"/>
</dbReference>
<evidence type="ECO:0000256" key="11">
    <source>
        <dbReference type="SAM" id="MobiDB-lite"/>
    </source>
</evidence>
<feature type="compositionally biased region" description="Polar residues" evidence="11">
    <location>
        <begin position="374"/>
        <end position="387"/>
    </location>
</feature>
<keyword evidence="3 8" id="KW-0132">Cell division</keyword>
<dbReference type="GO" id="GO:0043093">
    <property type="term" value="P:FtsZ-dependent cytokinesis"/>
    <property type="evidence" value="ECO:0007669"/>
    <property type="project" value="UniProtKB-UniRule"/>
</dbReference>
<dbReference type="Gene3D" id="3.30.1330.20">
    <property type="entry name" value="Tubulin/FtsZ, C-terminal domain"/>
    <property type="match status" value="1"/>
</dbReference>
<dbReference type="PRINTS" id="PR00423">
    <property type="entry name" value="CELLDVISFTSZ"/>
</dbReference>
<comment type="subunit">
    <text evidence="8">Homodimer. Polymerizes to form a dynamic ring structure in a strictly GTP-dependent manner. Interacts directly with several other division proteins.</text>
</comment>
<evidence type="ECO:0000259" key="12">
    <source>
        <dbReference type="SMART" id="SM00864"/>
    </source>
</evidence>
<dbReference type="OrthoDB" id="9813375at2"/>
<evidence type="ECO:0000259" key="13">
    <source>
        <dbReference type="SMART" id="SM00865"/>
    </source>
</evidence>
<name>M1X4Z9_9NOST</name>
<dbReference type="RefSeq" id="WP_008232986.1">
    <property type="nucleotide sequence ID" value="NZ_CAIY01000029.1"/>
</dbReference>
<evidence type="ECO:0000256" key="8">
    <source>
        <dbReference type="HAMAP-Rule" id="MF_00909"/>
    </source>
</evidence>
<dbReference type="SMART" id="SM00864">
    <property type="entry name" value="Tubulin"/>
    <property type="match status" value="1"/>
</dbReference>
<keyword evidence="5 8" id="KW-0342">GTP-binding</keyword>
<comment type="subcellular location">
    <subcellularLocation>
        <location evidence="8">Cytoplasm</location>
    </subcellularLocation>
    <text evidence="8">Assembles at midcell at the inner surface of the cytoplasmic membrane.</text>
</comment>
<feature type="compositionally biased region" description="Low complexity" evidence="11">
    <location>
        <begin position="388"/>
        <end position="402"/>
    </location>
</feature>
<dbReference type="GO" id="GO:0005737">
    <property type="term" value="C:cytoplasm"/>
    <property type="evidence" value="ECO:0007669"/>
    <property type="project" value="UniProtKB-SubCell"/>
</dbReference>
<dbReference type="EMBL" id="CAIY01000029">
    <property type="protein sequence ID" value="CCH66956.1"/>
    <property type="molecule type" value="Genomic_DNA"/>
</dbReference>
<evidence type="ECO:0000313" key="14">
    <source>
        <dbReference type="EMBL" id="CCH66956.1"/>
    </source>
</evidence>
<evidence type="ECO:0000256" key="9">
    <source>
        <dbReference type="NCBIfam" id="TIGR00065"/>
    </source>
</evidence>
<dbReference type="GO" id="GO:0051258">
    <property type="term" value="P:protein polymerization"/>
    <property type="evidence" value="ECO:0007669"/>
    <property type="project" value="UniProtKB-UniRule"/>
</dbReference>
<dbReference type="InterPro" id="IPR003008">
    <property type="entry name" value="Tubulin_FtsZ_GTPase"/>
</dbReference>
<dbReference type="PROSITE" id="PS01134">
    <property type="entry name" value="FTSZ_1"/>
    <property type="match status" value="1"/>
</dbReference>
<proteinExistence type="inferred from homology"/>
<organism evidence="14 15">
    <name type="scientific">Richelia intracellularis HH01</name>
    <dbReference type="NCBI Taxonomy" id="1165094"/>
    <lineage>
        <taxon>Bacteria</taxon>
        <taxon>Bacillati</taxon>
        <taxon>Cyanobacteriota</taxon>
        <taxon>Cyanophyceae</taxon>
        <taxon>Nostocales</taxon>
        <taxon>Nostocaceae</taxon>
        <taxon>Richelia</taxon>
    </lineage>
</organism>
<dbReference type="SMART" id="SM00865">
    <property type="entry name" value="Tubulin_C"/>
    <property type="match status" value="1"/>
</dbReference>
<feature type="binding site" evidence="8">
    <location>
        <position position="195"/>
    </location>
    <ligand>
        <name>GTP</name>
        <dbReference type="ChEBI" id="CHEBI:37565"/>
    </ligand>
</feature>
<feature type="region of interest" description="Disordered" evidence="11">
    <location>
        <begin position="33"/>
        <end position="54"/>
    </location>
</feature>
<dbReference type="InterPro" id="IPR024757">
    <property type="entry name" value="FtsZ_C"/>
</dbReference>
<dbReference type="PANTHER" id="PTHR30314">
    <property type="entry name" value="CELL DIVISION PROTEIN FTSZ-RELATED"/>
    <property type="match status" value="1"/>
</dbReference>
<evidence type="ECO:0000256" key="3">
    <source>
        <dbReference type="ARBA" id="ARBA00022618"/>
    </source>
</evidence>
<feature type="binding site" evidence="8">
    <location>
        <begin position="73"/>
        <end position="77"/>
    </location>
    <ligand>
        <name>GTP</name>
        <dbReference type="ChEBI" id="CHEBI:37565"/>
    </ligand>
</feature>
<evidence type="ECO:0000256" key="2">
    <source>
        <dbReference type="ARBA" id="ARBA00022490"/>
    </source>
</evidence>
<dbReference type="FunFam" id="3.30.1330.20:FF:000007">
    <property type="entry name" value="Cell division protein ftsZ, putative"/>
    <property type="match status" value="1"/>
</dbReference>
<comment type="caution">
    <text evidence="14">The sequence shown here is derived from an EMBL/GenBank/DDBJ whole genome shotgun (WGS) entry which is preliminary data.</text>
</comment>
<comment type="similarity">
    <text evidence="1 8 10">Belongs to the FtsZ family.</text>
</comment>
<dbReference type="GO" id="GO:0003924">
    <property type="term" value="F:GTPase activity"/>
    <property type="evidence" value="ECO:0007669"/>
    <property type="project" value="UniProtKB-UniRule"/>
</dbReference>
<reference evidence="15" key="2">
    <citation type="submission" date="2016-01" db="EMBL/GenBank/DDBJ databases">
        <title>Diatom-associated endosymboitic cyanobacterium lacks core nitrogen metabolism enzymes.</title>
        <authorList>
            <person name="Hilton J.A."/>
            <person name="Foster R.A."/>
            <person name="Tripp H.J."/>
            <person name="Carter B.J."/>
            <person name="Zehr J.P."/>
            <person name="Villareal T.A."/>
        </authorList>
    </citation>
    <scope>NUCLEOTIDE SEQUENCE [LARGE SCALE GENOMIC DNA]</scope>
    <source>
        <strain evidence="15">HH01</strain>
    </source>
</reference>
<dbReference type="NCBIfam" id="TIGR00065">
    <property type="entry name" value="ftsZ"/>
    <property type="match status" value="1"/>
</dbReference>
<evidence type="ECO:0000256" key="5">
    <source>
        <dbReference type="ARBA" id="ARBA00023134"/>
    </source>
</evidence>
<reference evidence="14 15" key="1">
    <citation type="submission" date="2012-05" db="EMBL/GenBank/DDBJ databases">
        <authorList>
            <person name="Hilton J."/>
        </authorList>
    </citation>
    <scope>NUCLEOTIDE SEQUENCE [LARGE SCALE GENOMIC DNA]</scope>
    <source>
        <strain evidence="14 15">HH01</strain>
    </source>
</reference>
<dbReference type="GO" id="GO:0000917">
    <property type="term" value="P:division septum assembly"/>
    <property type="evidence" value="ECO:0007669"/>
    <property type="project" value="UniProtKB-KW"/>
</dbReference>
<protein>
    <recommendedName>
        <fullName evidence="8 9">Cell division protein FtsZ</fullName>
    </recommendedName>
</protein>
<comment type="function">
    <text evidence="8 10">Essential cell division protein that forms a contractile ring structure (Z ring) at the future cell division site. The regulation of the ring assembly controls the timing and the location of cell division. One of the functions of the FtsZ ring is to recruit other cell division proteins to the septum to produce a new cell wall between the dividing cells. Binds GTP and shows GTPase activity.</text>
</comment>
<dbReference type="AlphaFoldDB" id="M1X4Z9"/>
<dbReference type="SUPFAM" id="SSF52490">
    <property type="entry name" value="Tubulin nucleotide-binding domain-like"/>
    <property type="match status" value="1"/>
</dbReference>
<dbReference type="GO" id="GO:0032153">
    <property type="term" value="C:cell division site"/>
    <property type="evidence" value="ECO:0007669"/>
    <property type="project" value="UniProtKB-UniRule"/>
</dbReference>
<dbReference type="PANTHER" id="PTHR30314:SF3">
    <property type="entry name" value="MITOCHONDRIAL DIVISION PROTEIN FSZA"/>
    <property type="match status" value="1"/>
</dbReference>
<dbReference type="STRING" id="1165094.RINTHH_8010"/>
<feature type="region of interest" description="Disordered" evidence="11">
    <location>
        <begin position="373"/>
        <end position="426"/>
    </location>
</feature>
<gene>
    <name evidence="8" type="primary">ftsZ</name>
    <name evidence="14" type="ORF">RINTHH_8010</name>
</gene>
<evidence type="ECO:0000256" key="1">
    <source>
        <dbReference type="ARBA" id="ARBA00009690"/>
    </source>
</evidence>
<dbReference type="HAMAP" id="MF_00909">
    <property type="entry name" value="FtsZ"/>
    <property type="match status" value="1"/>
</dbReference>
<evidence type="ECO:0000256" key="10">
    <source>
        <dbReference type="RuleBase" id="RU000631"/>
    </source>
</evidence>
<keyword evidence="7 8" id="KW-0131">Cell cycle</keyword>
<keyword evidence="2 8" id="KW-0963">Cytoplasm</keyword>
<evidence type="ECO:0000256" key="6">
    <source>
        <dbReference type="ARBA" id="ARBA00023210"/>
    </source>
</evidence>
<feature type="domain" description="Tubulin/FtsZ GTPase" evidence="12">
    <location>
        <begin position="65"/>
        <end position="257"/>
    </location>
</feature>
<dbReference type="CDD" id="cd02201">
    <property type="entry name" value="FtsZ_type1"/>
    <property type="match status" value="1"/>
</dbReference>
<dbReference type="Pfam" id="PF00091">
    <property type="entry name" value="Tubulin"/>
    <property type="match status" value="1"/>
</dbReference>
<keyword evidence="4 8" id="KW-0547">Nucleotide-binding</keyword>
<evidence type="ECO:0000256" key="7">
    <source>
        <dbReference type="ARBA" id="ARBA00023306"/>
    </source>
</evidence>
<feature type="binding site" evidence="8">
    <location>
        <begin position="160"/>
        <end position="162"/>
    </location>
    <ligand>
        <name>GTP</name>
        <dbReference type="ChEBI" id="CHEBI:37565"/>
    </ligand>
</feature>
<sequence>MTLDNNQEISYANPQHPGQSAFSLAVSENNPFSHSEVNLGHNHHSQKISHENSNIGDIIPGRVANIKVIGVGGGGGNAVNRMIASDVESVEFWTINTDAQALTLASSPSRLQIGQKLTRGLGAGGNPAIGQKAAEESRDEIITALEGADLVFITAGMGGGTGTGAAPIVAEVAKEMGALTVGVVTRPFIFEGRRRTTQAEQGIGGLKDCVDTLIIIPNNKLLEVIPEQTPVQEAFRYADDVLRQGVQGISDIITIPGLVNVDFADVRAVMADAGSALMGIGISSGKSRAKEAAVAAISSPLLECSIEGARGVVFNITGGSDLTLHEVNSAAEAVYEVVDPNANIIFGAVIDDRLQGEVRITVIATGFTTEVAAPQQNSNRNQASSAVSSGKQSQQKYQLQSQTRISYPKPGLDIPDFLQRRRGSRN</sequence>
<dbReference type="InterPro" id="IPR020805">
    <property type="entry name" value="Cell_div_FtsZ_CS"/>
</dbReference>
<feature type="binding site" evidence="8">
    <location>
        <position position="239"/>
    </location>
    <ligand>
        <name>GTP</name>
        <dbReference type="ChEBI" id="CHEBI:37565"/>
    </ligand>
</feature>
<dbReference type="FunFam" id="3.40.50.1440:FF:000023">
    <property type="entry name" value="Cell division protein FtsZ"/>
    <property type="match status" value="1"/>
</dbReference>
<dbReference type="PROSITE" id="PS01135">
    <property type="entry name" value="FTSZ_2"/>
    <property type="match status" value="1"/>
</dbReference>
<keyword evidence="15" id="KW-1185">Reference proteome</keyword>
<dbReference type="Proteomes" id="UP000053051">
    <property type="component" value="Unassembled WGS sequence"/>
</dbReference>
<evidence type="ECO:0000313" key="15">
    <source>
        <dbReference type="Proteomes" id="UP000053051"/>
    </source>
</evidence>
<dbReference type="InterPro" id="IPR037103">
    <property type="entry name" value="Tubulin/FtsZ-like_C"/>
</dbReference>
<dbReference type="GO" id="GO:0005525">
    <property type="term" value="F:GTP binding"/>
    <property type="evidence" value="ECO:0007669"/>
    <property type="project" value="UniProtKB-UniRule"/>
</dbReference>
<dbReference type="InterPro" id="IPR018316">
    <property type="entry name" value="Tubulin/FtsZ_2-layer-sand-dom"/>
</dbReference>
<dbReference type="Pfam" id="PF12327">
    <property type="entry name" value="FtsZ_C"/>
    <property type="match status" value="1"/>
</dbReference>
<feature type="region of interest" description="Disordered" evidence="11">
    <location>
        <begin position="1"/>
        <end position="21"/>
    </location>
</feature>
<feature type="binding site" evidence="8">
    <location>
        <position position="191"/>
    </location>
    <ligand>
        <name>GTP</name>
        <dbReference type="ChEBI" id="CHEBI:37565"/>
    </ligand>
</feature>
<evidence type="ECO:0000256" key="4">
    <source>
        <dbReference type="ARBA" id="ARBA00022741"/>
    </source>
</evidence>
<dbReference type="GO" id="GO:0042802">
    <property type="term" value="F:identical protein binding"/>
    <property type="evidence" value="ECO:0007669"/>
    <property type="project" value="UniProtKB-ARBA"/>
</dbReference>
<dbReference type="InterPro" id="IPR000158">
    <property type="entry name" value="Cell_div_FtsZ"/>
</dbReference>
<dbReference type="Gene3D" id="3.40.50.1440">
    <property type="entry name" value="Tubulin/FtsZ, GTPase domain"/>
    <property type="match status" value="1"/>
</dbReference>
<dbReference type="InterPro" id="IPR045061">
    <property type="entry name" value="FtsZ/CetZ"/>
</dbReference>
<dbReference type="InterPro" id="IPR008280">
    <property type="entry name" value="Tub_FtsZ_C"/>
</dbReference>
<feature type="domain" description="Tubulin/FtsZ 2-layer sandwich" evidence="13">
    <location>
        <begin position="259"/>
        <end position="376"/>
    </location>
</feature>
<accession>M1X4Z9</accession>
<keyword evidence="6 8" id="KW-0717">Septation</keyword>
<dbReference type="InterPro" id="IPR036525">
    <property type="entry name" value="Tubulin/FtsZ_GTPase_sf"/>
</dbReference>